<keyword evidence="3" id="KW-1185">Reference proteome</keyword>
<protein>
    <submittedName>
        <fullName evidence="2">Uncharacterized protein</fullName>
    </submittedName>
</protein>
<evidence type="ECO:0000256" key="1">
    <source>
        <dbReference type="SAM" id="MobiDB-lite"/>
    </source>
</evidence>
<feature type="compositionally biased region" description="Basic residues" evidence="1">
    <location>
        <begin position="154"/>
        <end position="164"/>
    </location>
</feature>
<feature type="compositionally biased region" description="Basic and acidic residues" evidence="1">
    <location>
        <begin position="108"/>
        <end position="118"/>
    </location>
</feature>
<evidence type="ECO:0000313" key="3">
    <source>
        <dbReference type="Proteomes" id="UP001219355"/>
    </source>
</evidence>
<feature type="region of interest" description="Disordered" evidence="1">
    <location>
        <begin position="49"/>
        <end position="184"/>
    </location>
</feature>
<dbReference type="AlphaFoldDB" id="A0AAF0IKV9"/>
<dbReference type="PANTHER" id="PTHR42090:SF1">
    <property type="match status" value="1"/>
</dbReference>
<name>A0AAF0IKV9_9EURO</name>
<proteinExistence type="predicted"/>
<dbReference type="EMBL" id="CP120628">
    <property type="protein sequence ID" value="WEW58259.1"/>
    <property type="molecule type" value="Genomic_DNA"/>
</dbReference>
<organism evidence="2 3">
    <name type="scientific">Emydomyces testavorans</name>
    <dbReference type="NCBI Taxonomy" id="2070801"/>
    <lineage>
        <taxon>Eukaryota</taxon>
        <taxon>Fungi</taxon>
        <taxon>Dikarya</taxon>
        <taxon>Ascomycota</taxon>
        <taxon>Pezizomycotina</taxon>
        <taxon>Eurotiomycetes</taxon>
        <taxon>Eurotiomycetidae</taxon>
        <taxon>Onygenales</taxon>
        <taxon>Nannizziopsiaceae</taxon>
        <taxon>Emydomyces</taxon>
    </lineage>
</organism>
<reference evidence="2" key="1">
    <citation type="submission" date="2023-03" db="EMBL/GenBank/DDBJ databases">
        <title>Emydomyces testavorans Genome Sequence.</title>
        <authorList>
            <person name="Hoyer L."/>
        </authorList>
    </citation>
    <scope>NUCLEOTIDE SEQUENCE</scope>
    <source>
        <strain evidence="2">16-2883</strain>
    </source>
</reference>
<sequence>MSMFIPTVKQAGVRTLNVTQRTRITASSFTSAVTNLPCTGASAKLSAPILRRTVSSSSQRDTDRDEPDGPSDRYAINTERSEYSKSGTDNSVAAQNSAWNVQNLTPEQAKEESARESLRNGPSKASPLEVSPANQDVSRSTDESGRGASVVHGPSRRVSPKKGKKVDYGGGPAEAGSGHESTKS</sequence>
<dbReference type="Proteomes" id="UP001219355">
    <property type="component" value="Chromosome 2"/>
</dbReference>
<feature type="compositionally biased region" description="Polar residues" evidence="1">
    <location>
        <begin position="84"/>
        <end position="106"/>
    </location>
</feature>
<gene>
    <name evidence="2" type="ORF">PRK78_003727</name>
</gene>
<accession>A0AAF0IKV9</accession>
<evidence type="ECO:0000313" key="2">
    <source>
        <dbReference type="EMBL" id="WEW58259.1"/>
    </source>
</evidence>
<dbReference type="PANTHER" id="PTHR42090">
    <property type="match status" value="1"/>
</dbReference>